<sequence>MCLEVPGHAEVPDATHGQKADSVFVYLLHPTRRMDLQLNPGSNPSTPMHTSAASISSEHPESATSNTTTALPATLFSQPP</sequence>
<accession>A0ABQ9WA97</accession>
<keyword evidence="3" id="KW-1185">Reference proteome</keyword>
<feature type="region of interest" description="Disordered" evidence="1">
    <location>
        <begin position="35"/>
        <end position="80"/>
    </location>
</feature>
<evidence type="ECO:0000256" key="1">
    <source>
        <dbReference type="SAM" id="MobiDB-lite"/>
    </source>
</evidence>
<evidence type="ECO:0000313" key="2">
    <source>
        <dbReference type="EMBL" id="KAK2118542.1"/>
    </source>
</evidence>
<feature type="compositionally biased region" description="Polar residues" evidence="1">
    <location>
        <begin position="39"/>
        <end position="80"/>
    </location>
</feature>
<reference evidence="2 3" key="1">
    <citation type="submission" date="2023-05" db="EMBL/GenBank/DDBJ databases">
        <title>B98-5 Cell Line De Novo Hybrid Assembly: An Optical Mapping Approach.</title>
        <authorList>
            <person name="Kananen K."/>
            <person name="Auerbach J.A."/>
            <person name="Kautto E."/>
            <person name="Blachly J.S."/>
        </authorList>
    </citation>
    <scope>NUCLEOTIDE SEQUENCE [LARGE SCALE GENOMIC DNA]</scope>
    <source>
        <strain evidence="2">B95-8</strain>
        <tissue evidence="2">Cell line</tissue>
    </source>
</reference>
<gene>
    <name evidence="2" type="ORF">P7K49_005429</name>
</gene>
<organism evidence="2 3">
    <name type="scientific">Saguinus oedipus</name>
    <name type="common">Cotton-top tamarin</name>
    <name type="synonym">Oedipomidas oedipus</name>
    <dbReference type="NCBI Taxonomy" id="9490"/>
    <lineage>
        <taxon>Eukaryota</taxon>
        <taxon>Metazoa</taxon>
        <taxon>Chordata</taxon>
        <taxon>Craniata</taxon>
        <taxon>Vertebrata</taxon>
        <taxon>Euteleostomi</taxon>
        <taxon>Mammalia</taxon>
        <taxon>Eutheria</taxon>
        <taxon>Euarchontoglires</taxon>
        <taxon>Primates</taxon>
        <taxon>Haplorrhini</taxon>
        <taxon>Platyrrhini</taxon>
        <taxon>Cebidae</taxon>
        <taxon>Callitrichinae</taxon>
        <taxon>Saguinus</taxon>
    </lineage>
</organism>
<comment type="caution">
    <text evidence="2">The sequence shown here is derived from an EMBL/GenBank/DDBJ whole genome shotgun (WGS) entry which is preliminary data.</text>
</comment>
<dbReference type="Proteomes" id="UP001266305">
    <property type="component" value="Unassembled WGS sequence"/>
</dbReference>
<protein>
    <submittedName>
        <fullName evidence="2">Uncharacterized protein</fullName>
    </submittedName>
</protein>
<name>A0ABQ9WA97_SAGOE</name>
<proteinExistence type="predicted"/>
<dbReference type="EMBL" id="JASSZA010000002">
    <property type="protein sequence ID" value="KAK2118542.1"/>
    <property type="molecule type" value="Genomic_DNA"/>
</dbReference>
<evidence type="ECO:0000313" key="3">
    <source>
        <dbReference type="Proteomes" id="UP001266305"/>
    </source>
</evidence>